<comment type="caution">
    <text evidence="4">The sequence shown here is derived from an EMBL/GenBank/DDBJ whole genome shotgun (WGS) entry which is preliminary data.</text>
</comment>
<feature type="domain" description="CUB" evidence="3">
    <location>
        <begin position="4"/>
        <end position="63"/>
    </location>
</feature>
<proteinExistence type="predicted"/>
<sequence>MYGCECLLFSGSRGKDRGVFTSPDYPNPYEEGIDCILYTFVARRDQIVQLTFRDFDVQKSHLE</sequence>
<dbReference type="PROSITE" id="PS01180">
    <property type="entry name" value="CUB"/>
    <property type="match status" value="1"/>
</dbReference>
<dbReference type="EMBL" id="KZ308631">
    <property type="protein sequence ID" value="KAG8232568.1"/>
    <property type="molecule type" value="Genomic_DNA"/>
</dbReference>
<evidence type="ECO:0000259" key="3">
    <source>
        <dbReference type="PROSITE" id="PS01180"/>
    </source>
</evidence>
<dbReference type="OrthoDB" id="6369184at2759"/>
<evidence type="ECO:0000256" key="1">
    <source>
        <dbReference type="ARBA" id="ARBA00023157"/>
    </source>
</evidence>
<evidence type="ECO:0000256" key="2">
    <source>
        <dbReference type="PROSITE-ProRule" id="PRU00059"/>
    </source>
</evidence>
<evidence type="ECO:0000313" key="4">
    <source>
        <dbReference type="EMBL" id="KAG8232568.1"/>
    </source>
</evidence>
<dbReference type="Pfam" id="PF00431">
    <property type="entry name" value="CUB"/>
    <property type="match status" value="1"/>
</dbReference>
<accession>A0A8K0KDY5</accession>
<dbReference type="Gene3D" id="2.60.120.290">
    <property type="entry name" value="Spermadhesin, CUB domain"/>
    <property type="match status" value="1"/>
</dbReference>
<organism evidence="4 5">
    <name type="scientific">Ladona fulva</name>
    <name type="common">Scarce chaser dragonfly</name>
    <name type="synonym">Libellula fulva</name>
    <dbReference type="NCBI Taxonomy" id="123851"/>
    <lineage>
        <taxon>Eukaryota</taxon>
        <taxon>Metazoa</taxon>
        <taxon>Ecdysozoa</taxon>
        <taxon>Arthropoda</taxon>
        <taxon>Hexapoda</taxon>
        <taxon>Insecta</taxon>
        <taxon>Pterygota</taxon>
        <taxon>Palaeoptera</taxon>
        <taxon>Odonata</taxon>
        <taxon>Epiprocta</taxon>
        <taxon>Anisoptera</taxon>
        <taxon>Libelluloidea</taxon>
        <taxon>Libellulidae</taxon>
        <taxon>Ladona</taxon>
    </lineage>
</organism>
<dbReference type="CDD" id="cd00041">
    <property type="entry name" value="CUB"/>
    <property type="match status" value="1"/>
</dbReference>
<dbReference type="InterPro" id="IPR000859">
    <property type="entry name" value="CUB_dom"/>
</dbReference>
<reference evidence="4" key="2">
    <citation type="submission" date="2017-10" db="EMBL/GenBank/DDBJ databases">
        <title>Ladona fulva Genome sequencing and assembly.</title>
        <authorList>
            <person name="Murali S."/>
            <person name="Richards S."/>
            <person name="Bandaranaike D."/>
            <person name="Bellair M."/>
            <person name="Blankenburg K."/>
            <person name="Chao H."/>
            <person name="Dinh H."/>
            <person name="Doddapaneni H."/>
            <person name="Dugan-Rocha S."/>
            <person name="Elkadiri S."/>
            <person name="Gnanaolivu R."/>
            <person name="Hernandez B."/>
            <person name="Skinner E."/>
            <person name="Javaid M."/>
            <person name="Lee S."/>
            <person name="Li M."/>
            <person name="Ming W."/>
            <person name="Munidasa M."/>
            <person name="Muniz J."/>
            <person name="Nguyen L."/>
            <person name="Hughes D."/>
            <person name="Osuji N."/>
            <person name="Pu L.-L."/>
            <person name="Puazo M."/>
            <person name="Qu C."/>
            <person name="Quiroz J."/>
            <person name="Raj R."/>
            <person name="Weissenberger G."/>
            <person name="Xin Y."/>
            <person name="Zou X."/>
            <person name="Han Y."/>
            <person name="Worley K."/>
            <person name="Muzny D."/>
            <person name="Gibbs R."/>
        </authorList>
    </citation>
    <scope>NUCLEOTIDE SEQUENCE</scope>
    <source>
        <strain evidence="4">Sampled in the wild</strain>
    </source>
</reference>
<dbReference type="SUPFAM" id="SSF49854">
    <property type="entry name" value="Spermadhesin, CUB domain"/>
    <property type="match status" value="1"/>
</dbReference>
<comment type="caution">
    <text evidence="2">Lacks conserved residue(s) required for the propagation of feature annotation.</text>
</comment>
<reference evidence="4" key="1">
    <citation type="submission" date="2013-04" db="EMBL/GenBank/DDBJ databases">
        <authorList>
            <person name="Qu J."/>
            <person name="Murali S.C."/>
            <person name="Bandaranaike D."/>
            <person name="Bellair M."/>
            <person name="Blankenburg K."/>
            <person name="Chao H."/>
            <person name="Dinh H."/>
            <person name="Doddapaneni H."/>
            <person name="Downs B."/>
            <person name="Dugan-Rocha S."/>
            <person name="Elkadiri S."/>
            <person name="Gnanaolivu R.D."/>
            <person name="Hernandez B."/>
            <person name="Javaid M."/>
            <person name="Jayaseelan J.C."/>
            <person name="Lee S."/>
            <person name="Li M."/>
            <person name="Ming W."/>
            <person name="Munidasa M."/>
            <person name="Muniz J."/>
            <person name="Nguyen L."/>
            <person name="Ongeri F."/>
            <person name="Osuji N."/>
            <person name="Pu L.-L."/>
            <person name="Puazo M."/>
            <person name="Qu C."/>
            <person name="Quiroz J."/>
            <person name="Raj R."/>
            <person name="Weissenberger G."/>
            <person name="Xin Y."/>
            <person name="Zou X."/>
            <person name="Han Y."/>
            <person name="Richards S."/>
            <person name="Worley K."/>
            <person name="Muzny D."/>
            <person name="Gibbs R."/>
        </authorList>
    </citation>
    <scope>NUCLEOTIDE SEQUENCE</scope>
    <source>
        <strain evidence="4">Sampled in the wild</strain>
    </source>
</reference>
<dbReference type="Proteomes" id="UP000792457">
    <property type="component" value="Unassembled WGS sequence"/>
</dbReference>
<name>A0A8K0KDY5_LADFU</name>
<gene>
    <name evidence="4" type="ORF">J437_LFUL008706</name>
</gene>
<dbReference type="InterPro" id="IPR035914">
    <property type="entry name" value="Sperma_CUB_dom_sf"/>
</dbReference>
<keyword evidence="5" id="KW-1185">Reference proteome</keyword>
<evidence type="ECO:0000313" key="5">
    <source>
        <dbReference type="Proteomes" id="UP000792457"/>
    </source>
</evidence>
<keyword evidence="1" id="KW-1015">Disulfide bond</keyword>
<dbReference type="AlphaFoldDB" id="A0A8K0KDY5"/>
<protein>
    <recommendedName>
        <fullName evidence="3">CUB domain-containing protein</fullName>
    </recommendedName>
</protein>